<dbReference type="Proteomes" id="UP001285921">
    <property type="component" value="Unassembled WGS sequence"/>
</dbReference>
<accession>A0ABQ6NQA6</accession>
<reference evidence="1 2" key="1">
    <citation type="submission" date="2023-05" db="EMBL/GenBank/DDBJ databases">
        <title>Draft genome of Paenibacillus sp. CCS26.</title>
        <authorList>
            <person name="Akita H."/>
            <person name="Shinto Y."/>
            <person name="Kimura Z."/>
        </authorList>
    </citation>
    <scope>NUCLEOTIDE SEQUENCE [LARGE SCALE GENOMIC DNA]</scope>
    <source>
        <strain evidence="1 2">CCS26</strain>
    </source>
</reference>
<proteinExistence type="predicted"/>
<dbReference type="EMBL" id="BTCL01000018">
    <property type="protein sequence ID" value="GMK47263.1"/>
    <property type="molecule type" value="Genomic_DNA"/>
</dbReference>
<keyword evidence="2" id="KW-1185">Reference proteome</keyword>
<gene>
    <name evidence="1" type="ORF">PghCCS26_43930</name>
</gene>
<comment type="caution">
    <text evidence="1">The sequence shown here is derived from an EMBL/GenBank/DDBJ whole genome shotgun (WGS) entry which is preliminary data.</text>
</comment>
<protein>
    <submittedName>
        <fullName evidence="1">Uncharacterized protein</fullName>
    </submittedName>
</protein>
<name>A0ABQ6NQA6_9BACL</name>
<evidence type="ECO:0000313" key="2">
    <source>
        <dbReference type="Proteomes" id="UP001285921"/>
    </source>
</evidence>
<organism evidence="1 2">
    <name type="scientific">Paenibacillus glycanilyticus</name>
    <dbReference type="NCBI Taxonomy" id="126569"/>
    <lineage>
        <taxon>Bacteria</taxon>
        <taxon>Bacillati</taxon>
        <taxon>Bacillota</taxon>
        <taxon>Bacilli</taxon>
        <taxon>Bacillales</taxon>
        <taxon>Paenibacillaceae</taxon>
        <taxon>Paenibacillus</taxon>
    </lineage>
</organism>
<evidence type="ECO:0000313" key="1">
    <source>
        <dbReference type="EMBL" id="GMK47263.1"/>
    </source>
</evidence>
<sequence length="62" mass="7050">MIKSCYEDYAYEARIIAKDATILLDYAYEARITAKDATILFRRVCNGFSKVTGHAGYFAWSS</sequence>